<gene>
    <name evidence="2" type="ORF">CAOG_009304</name>
</gene>
<dbReference type="Proteomes" id="UP000008743">
    <property type="component" value="Unassembled WGS sequence"/>
</dbReference>
<feature type="transmembrane region" description="Helical" evidence="1">
    <location>
        <begin position="12"/>
        <end position="32"/>
    </location>
</feature>
<feature type="transmembrane region" description="Helical" evidence="1">
    <location>
        <begin position="91"/>
        <end position="108"/>
    </location>
</feature>
<dbReference type="AlphaFoldDB" id="A0A0D2VG50"/>
<keyword evidence="1" id="KW-1133">Transmembrane helix</keyword>
<evidence type="ECO:0000256" key="1">
    <source>
        <dbReference type="SAM" id="Phobius"/>
    </source>
</evidence>
<protein>
    <submittedName>
        <fullName evidence="2">Uncharacterized protein</fullName>
    </submittedName>
</protein>
<evidence type="ECO:0000313" key="3">
    <source>
        <dbReference type="Proteomes" id="UP000008743"/>
    </source>
</evidence>
<proteinExistence type="predicted"/>
<reference evidence="3" key="1">
    <citation type="submission" date="2011-02" db="EMBL/GenBank/DDBJ databases">
        <title>The Genome Sequence of Capsaspora owczarzaki ATCC 30864.</title>
        <authorList>
            <person name="Russ C."/>
            <person name="Cuomo C."/>
            <person name="Burger G."/>
            <person name="Gray M.W."/>
            <person name="Holland P.W.H."/>
            <person name="King N."/>
            <person name="Lang F.B.F."/>
            <person name="Roger A.J."/>
            <person name="Ruiz-Trillo I."/>
            <person name="Young S.K."/>
            <person name="Zeng Q."/>
            <person name="Gargeya S."/>
            <person name="Alvarado L."/>
            <person name="Berlin A."/>
            <person name="Chapman S.B."/>
            <person name="Chen Z."/>
            <person name="Freedman E."/>
            <person name="Gellesch M."/>
            <person name="Goldberg J."/>
            <person name="Griggs A."/>
            <person name="Gujja S."/>
            <person name="Heilman E."/>
            <person name="Heiman D."/>
            <person name="Howarth C."/>
            <person name="Mehta T."/>
            <person name="Neiman D."/>
            <person name="Pearson M."/>
            <person name="Roberts A."/>
            <person name="Saif S."/>
            <person name="Shea T."/>
            <person name="Shenoy N."/>
            <person name="Sisk P."/>
            <person name="Stolte C."/>
            <person name="Sykes S."/>
            <person name="White J."/>
            <person name="Yandava C."/>
            <person name="Haas B."/>
            <person name="Nusbaum C."/>
            <person name="Birren B."/>
        </authorList>
    </citation>
    <scope>NUCLEOTIDE SEQUENCE</scope>
    <source>
        <strain evidence="3">ATCC 30864</strain>
    </source>
</reference>
<keyword evidence="3" id="KW-1185">Reference proteome</keyword>
<keyword evidence="1" id="KW-0812">Transmembrane</keyword>
<keyword evidence="1" id="KW-0472">Membrane</keyword>
<dbReference type="EMBL" id="KE346360">
    <property type="protein sequence ID" value="KJE88807.1"/>
    <property type="molecule type" value="Genomic_DNA"/>
</dbReference>
<accession>A0A0D2VG50</accession>
<sequence>MSSSNPMFGRPAASFFSTFSWMILAAIAALIYSSTKAKSSPVNQDRFIARRAEVRGRGIKREAGCRNGSGDRLPLQHQTSLVLHNIDVERHIALVFCFCFFFFFFSSIPRV</sequence>
<name>A0A0D2VG50_CAPO3</name>
<organism evidence="2 3">
    <name type="scientific">Capsaspora owczarzaki (strain ATCC 30864)</name>
    <dbReference type="NCBI Taxonomy" id="595528"/>
    <lineage>
        <taxon>Eukaryota</taxon>
        <taxon>Filasterea</taxon>
        <taxon>Capsaspora</taxon>
    </lineage>
</organism>
<dbReference type="InParanoid" id="A0A0D2VG50"/>
<evidence type="ECO:0000313" key="2">
    <source>
        <dbReference type="EMBL" id="KJE88807.1"/>
    </source>
</evidence>